<accession>A0A4U1L467</accession>
<reference evidence="1 2" key="1">
    <citation type="submission" date="2019-04" db="EMBL/GenBank/DDBJ databases">
        <authorList>
            <person name="Yang Y."/>
            <person name="Wei D."/>
        </authorList>
    </citation>
    <scope>NUCLEOTIDE SEQUENCE [LARGE SCALE GENOMIC DNA]</scope>
    <source>
        <strain evidence="1 2">L-1-4w-11</strain>
    </source>
</reference>
<name>A0A4U1L467_9SPHN</name>
<dbReference type="EMBL" id="SWKR01000002">
    <property type="protein sequence ID" value="TKD50993.1"/>
    <property type="molecule type" value="Genomic_DNA"/>
</dbReference>
<dbReference type="Proteomes" id="UP000309138">
    <property type="component" value="Unassembled WGS sequence"/>
</dbReference>
<organism evidence="1 2">
    <name type="scientific">Sphingomonas baiyangensis</name>
    <dbReference type="NCBI Taxonomy" id="2572576"/>
    <lineage>
        <taxon>Bacteria</taxon>
        <taxon>Pseudomonadati</taxon>
        <taxon>Pseudomonadota</taxon>
        <taxon>Alphaproteobacteria</taxon>
        <taxon>Sphingomonadales</taxon>
        <taxon>Sphingomonadaceae</taxon>
        <taxon>Sphingomonas</taxon>
    </lineage>
</organism>
<proteinExistence type="predicted"/>
<evidence type="ECO:0000313" key="1">
    <source>
        <dbReference type="EMBL" id="TKD50993.1"/>
    </source>
</evidence>
<dbReference type="OrthoDB" id="7583078at2"/>
<gene>
    <name evidence="1" type="ORF">FBR43_09645</name>
</gene>
<protein>
    <submittedName>
        <fullName evidence="1">Uncharacterized protein</fullName>
    </submittedName>
</protein>
<dbReference type="AlphaFoldDB" id="A0A4U1L467"/>
<sequence length="146" mass="15340">MSLVPFGGPVALDDSASRRLNAPVTAMRQAGEWKSKDRLMRSALTSDLIATDLRGRIAAIDAAADAMEPAALIAALDQLRRHAVRHGRLPAVTVIHAIDAAVARGERGPIVHDWLAILADAACCPTADRGMHETFAAACSVRLAGA</sequence>
<keyword evidence="2" id="KW-1185">Reference proteome</keyword>
<evidence type="ECO:0000313" key="2">
    <source>
        <dbReference type="Proteomes" id="UP000309138"/>
    </source>
</evidence>
<comment type="caution">
    <text evidence="1">The sequence shown here is derived from an EMBL/GenBank/DDBJ whole genome shotgun (WGS) entry which is preliminary data.</text>
</comment>